<evidence type="ECO:0000313" key="3">
    <source>
        <dbReference type="Proteomes" id="UP000008827"/>
    </source>
</evidence>
<reference evidence="2" key="2">
    <citation type="submission" date="2018-02" db="UniProtKB">
        <authorList>
            <consortium name="EnsemblPlants"/>
        </authorList>
    </citation>
    <scope>IDENTIFICATION</scope>
    <source>
        <strain evidence="2">Williams 82</strain>
    </source>
</reference>
<dbReference type="InParanoid" id="A0A0R0K3P3"/>
<keyword evidence="3" id="KW-1185">Reference proteome</keyword>
<dbReference type="Proteomes" id="UP000008827">
    <property type="component" value="Chromosome 4"/>
</dbReference>
<protein>
    <submittedName>
        <fullName evidence="1 2">Uncharacterized protein</fullName>
    </submittedName>
</protein>
<name>A0A0R0K3P3_SOYBN</name>
<evidence type="ECO:0000313" key="1">
    <source>
        <dbReference type="EMBL" id="KRH61358.1"/>
    </source>
</evidence>
<dbReference type="AlphaFoldDB" id="A0A0R0K3P3"/>
<dbReference type="Gramene" id="KRH61358">
    <property type="protein sequence ID" value="KRH61358"/>
    <property type="gene ID" value="GLYMA_04G042800"/>
</dbReference>
<reference evidence="1" key="3">
    <citation type="submission" date="2018-07" db="EMBL/GenBank/DDBJ databases">
        <title>WGS assembly of Glycine max.</title>
        <authorList>
            <person name="Schmutz J."/>
            <person name="Cannon S."/>
            <person name="Schlueter J."/>
            <person name="Ma J."/>
            <person name="Mitros T."/>
            <person name="Nelson W."/>
            <person name="Hyten D."/>
            <person name="Song Q."/>
            <person name="Thelen J."/>
            <person name="Cheng J."/>
            <person name="Xu D."/>
            <person name="Hellsten U."/>
            <person name="May G."/>
            <person name="Yu Y."/>
            <person name="Sakurai T."/>
            <person name="Umezawa T."/>
            <person name="Bhattacharyya M."/>
            <person name="Sandhu D."/>
            <person name="Valliyodan B."/>
            <person name="Lindquist E."/>
            <person name="Peto M."/>
            <person name="Grant D."/>
            <person name="Shu S."/>
            <person name="Goodstein D."/>
            <person name="Barry K."/>
            <person name="Futrell-Griggs M."/>
            <person name="Abernathy B."/>
            <person name="Du J."/>
            <person name="Tian Z."/>
            <person name="Zhu L."/>
            <person name="Gill N."/>
            <person name="Joshi T."/>
            <person name="Libault M."/>
            <person name="Sethuraman A."/>
            <person name="Zhang X."/>
            <person name="Shinozaki K."/>
            <person name="Nguyen H."/>
            <person name="Wing R."/>
            <person name="Cregan P."/>
            <person name="Specht J."/>
            <person name="Grimwood J."/>
            <person name="Rokhsar D."/>
            <person name="Stacey G."/>
            <person name="Shoemaker R."/>
            <person name="Jackson S."/>
        </authorList>
    </citation>
    <scope>NUCLEOTIDE SEQUENCE</scope>
    <source>
        <tissue evidence="1">Callus</tissue>
    </source>
</reference>
<dbReference type="EnsemblPlants" id="KRH61358">
    <property type="protein sequence ID" value="KRH61358"/>
    <property type="gene ID" value="GLYMA_04G042800"/>
</dbReference>
<organism evidence="1">
    <name type="scientific">Glycine max</name>
    <name type="common">Soybean</name>
    <name type="synonym">Glycine hispida</name>
    <dbReference type="NCBI Taxonomy" id="3847"/>
    <lineage>
        <taxon>Eukaryota</taxon>
        <taxon>Viridiplantae</taxon>
        <taxon>Streptophyta</taxon>
        <taxon>Embryophyta</taxon>
        <taxon>Tracheophyta</taxon>
        <taxon>Spermatophyta</taxon>
        <taxon>Magnoliopsida</taxon>
        <taxon>eudicotyledons</taxon>
        <taxon>Gunneridae</taxon>
        <taxon>Pentapetalae</taxon>
        <taxon>rosids</taxon>
        <taxon>fabids</taxon>
        <taxon>Fabales</taxon>
        <taxon>Fabaceae</taxon>
        <taxon>Papilionoideae</taxon>
        <taxon>50 kb inversion clade</taxon>
        <taxon>NPAAA clade</taxon>
        <taxon>indigoferoid/millettioid clade</taxon>
        <taxon>Phaseoleae</taxon>
        <taxon>Glycine</taxon>
        <taxon>Glycine subgen. Soja</taxon>
    </lineage>
</organism>
<reference evidence="1 2" key="1">
    <citation type="journal article" date="2010" name="Nature">
        <title>Genome sequence of the palaeopolyploid soybean.</title>
        <authorList>
            <person name="Schmutz J."/>
            <person name="Cannon S.B."/>
            <person name="Schlueter J."/>
            <person name="Ma J."/>
            <person name="Mitros T."/>
            <person name="Nelson W."/>
            <person name="Hyten D.L."/>
            <person name="Song Q."/>
            <person name="Thelen J.J."/>
            <person name="Cheng J."/>
            <person name="Xu D."/>
            <person name="Hellsten U."/>
            <person name="May G.D."/>
            <person name="Yu Y."/>
            <person name="Sakurai T."/>
            <person name="Umezawa T."/>
            <person name="Bhattacharyya M.K."/>
            <person name="Sandhu D."/>
            <person name="Valliyodan B."/>
            <person name="Lindquist E."/>
            <person name="Peto M."/>
            <person name="Grant D."/>
            <person name="Shu S."/>
            <person name="Goodstein D."/>
            <person name="Barry K."/>
            <person name="Futrell-Griggs M."/>
            <person name="Abernathy B."/>
            <person name="Du J."/>
            <person name="Tian Z."/>
            <person name="Zhu L."/>
            <person name="Gill N."/>
            <person name="Joshi T."/>
            <person name="Libault M."/>
            <person name="Sethuraman A."/>
            <person name="Zhang X.-C."/>
            <person name="Shinozaki K."/>
            <person name="Nguyen H.T."/>
            <person name="Wing R.A."/>
            <person name="Cregan P."/>
            <person name="Specht J."/>
            <person name="Grimwood J."/>
            <person name="Rokhsar D."/>
            <person name="Stacey G."/>
            <person name="Shoemaker R.C."/>
            <person name="Jackson S.A."/>
        </authorList>
    </citation>
    <scope>NUCLEOTIDE SEQUENCE</scope>
    <source>
        <strain evidence="2">cv. Williams 82</strain>
        <tissue evidence="1">Callus</tissue>
    </source>
</reference>
<sequence>MLLTDASCGLLSTCPNHFDRFSFNFSSTSATSISPYIQSFRILSYFVWQHIHFNILISASLTIFSCSFEIQHSLP</sequence>
<evidence type="ECO:0000313" key="2">
    <source>
        <dbReference type="EnsemblPlants" id="KRH61358"/>
    </source>
</evidence>
<gene>
    <name evidence="1" type="ORF">GLYMA_04G042800</name>
</gene>
<proteinExistence type="predicted"/>
<accession>A0A0R0K3P3</accession>
<dbReference type="EMBL" id="CM000837">
    <property type="protein sequence ID" value="KRH61358.1"/>
    <property type="molecule type" value="Genomic_DNA"/>
</dbReference>